<reference evidence="3" key="1">
    <citation type="journal article" date="2022" name="bioRxiv">
        <title>Sequencing and chromosome-scale assembly of the giantPleurodeles waltlgenome.</title>
        <authorList>
            <person name="Brown T."/>
            <person name="Elewa A."/>
            <person name="Iarovenko S."/>
            <person name="Subramanian E."/>
            <person name="Araus A.J."/>
            <person name="Petzold A."/>
            <person name="Susuki M."/>
            <person name="Suzuki K.-i.T."/>
            <person name="Hayashi T."/>
            <person name="Toyoda A."/>
            <person name="Oliveira C."/>
            <person name="Osipova E."/>
            <person name="Leigh N.D."/>
            <person name="Simon A."/>
            <person name="Yun M.H."/>
        </authorList>
    </citation>
    <scope>NUCLEOTIDE SEQUENCE</scope>
    <source>
        <strain evidence="3">20211129_DDA</strain>
        <tissue evidence="3">Liver</tissue>
    </source>
</reference>
<keyword evidence="4" id="KW-1185">Reference proteome</keyword>
<feature type="domain" description="Myb/SANT-like DNA-binding" evidence="2">
    <location>
        <begin position="8"/>
        <end position="81"/>
    </location>
</feature>
<dbReference type="GO" id="GO:0005634">
    <property type="term" value="C:nucleus"/>
    <property type="evidence" value="ECO:0007669"/>
    <property type="project" value="TreeGrafter"/>
</dbReference>
<name>A0AAV7MU36_PLEWA</name>
<feature type="compositionally biased region" description="Basic and acidic residues" evidence="1">
    <location>
        <begin position="135"/>
        <end position="147"/>
    </location>
</feature>
<dbReference type="Proteomes" id="UP001066276">
    <property type="component" value="Chromosome 9"/>
</dbReference>
<evidence type="ECO:0000313" key="4">
    <source>
        <dbReference type="Proteomes" id="UP001066276"/>
    </source>
</evidence>
<sequence>MAGRQGKLKFTDEELHILVDEVMKDEPCLFGCHATMTTQKTKSALWDRITNEVNTVAACPRTVHELKEKWHDMKLRVCEKVALHRLEVTQSRGRCCSPLLLKPWEMKIQSLLDTDSLHRVESVDSEDNSPESCVADEKDGGKEDGSWDLHQGTSRPLCLPKPATPSVIPVTTASSTESVKAACTTQRAHATTQAYCAPEALDVSVQLGAIQDAQQELLEHGKSQLDALQHISRVLEEIDEHTREDRQAALIQHRCTRHTLVALVTSTKAMTSAIMKLAVVNDTICKELVRSQEACTLCHQGLTTLLERQEASYAEMPLANDRDCSNLTLDQSPSCGTASSPSTTGSRRSLRRTSDLCSPPSIQGPAKRRR</sequence>
<evidence type="ECO:0000313" key="3">
    <source>
        <dbReference type="EMBL" id="KAJ1107266.1"/>
    </source>
</evidence>
<dbReference type="PANTHER" id="PTHR23098">
    <property type="entry name" value="AGAP001331-PA-RELATED"/>
    <property type="match status" value="1"/>
</dbReference>
<dbReference type="PANTHER" id="PTHR23098:SF23">
    <property type="entry name" value="MYB-RELATED TRANSCRIPTION FACTOR, PARTNER OF PROFILIN-LIKE ISOFORM X2-RELATED"/>
    <property type="match status" value="1"/>
</dbReference>
<evidence type="ECO:0000259" key="2">
    <source>
        <dbReference type="Pfam" id="PF13873"/>
    </source>
</evidence>
<feature type="region of interest" description="Disordered" evidence="1">
    <location>
        <begin position="121"/>
        <end position="155"/>
    </location>
</feature>
<proteinExistence type="predicted"/>
<evidence type="ECO:0000256" key="1">
    <source>
        <dbReference type="SAM" id="MobiDB-lite"/>
    </source>
</evidence>
<dbReference type="AlphaFoldDB" id="A0AAV7MU36"/>
<feature type="compositionally biased region" description="Low complexity" evidence="1">
    <location>
        <begin position="332"/>
        <end position="347"/>
    </location>
</feature>
<comment type="caution">
    <text evidence="3">The sequence shown here is derived from an EMBL/GenBank/DDBJ whole genome shotgun (WGS) entry which is preliminary data.</text>
</comment>
<gene>
    <name evidence="3" type="ORF">NDU88_004659</name>
</gene>
<protein>
    <recommendedName>
        <fullName evidence="2">Myb/SANT-like DNA-binding domain-containing protein</fullName>
    </recommendedName>
</protein>
<dbReference type="InterPro" id="IPR028002">
    <property type="entry name" value="Myb_DNA-bind_5"/>
</dbReference>
<dbReference type="Pfam" id="PF13873">
    <property type="entry name" value="Myb_DNA-bind_5"/>
    <property type="match status" value="1"/>
</dbReference>
<organism evidence="3 4">
    <name type="scientific">Pleurodeles waltl</name>
    <name type="common">Iberian ribbed newt</name>
    <dbReference type="NCBI Taxonomy" id="8319"/>
    <lineage>
        <taxon>Eukaryota</taxon>
        <taxon>Metazoa</taxon>
        <taxon>Chordata</taxon>
        <taxon>Craniata</taxon>
        <taxon>Vertebrata</taxon>
        <taxon>Euteleostomi</taxon>
        <taxon>Amphibia</taxon>
        <taxon>Batrachia</taxon>
        <taxon>Caudata</taxon>
        <taxon>Salamandroidea</taxon>
        <taxon>Salamandridae</taxon>
        <taxon>Pleurodelinae</taxon>
        <taxon>Pleurodeles</taxon>
    </lineage>
</organism>
<feature type="region of interest" description="Disordered" evidence="1">
    <location>
        <begin position="331"/>
        <end position="370"/>
    </location>
</feature>
<accession>A0AAV7MU36</accession>
<dbReference type="EMBL" id="JANPWB010000013">
    <property type="protein sequence ID" value="KAJ1107266.1"/>
    <property type="molecule type" value="Genomic_DNA"/>
</dbReference>